<comment type="similarity">
    <text evidence="5">Belongs to the laat-1 family.</text>
</comment>
<dbReference type="Gene3D" id="1.20.1280.290">
    <property type="match status" value="2"/>
</dbReference>
<dbReference type="PANTHER" id="PTHR16201:SF44">
    <property type="entry name" value="SEVEN TRANSMEMBRANE PROTEIN 1"/>
    <property type="match status" value="1"/>
</dbReference>
<reference evidence="10" key="4">
    <citation type="submission" date="2025-05" db="UniProtKB">
        <authorList>
            <consortium name="EnsemblFungi"/>
        </authorList>
    </citation>
    <scope>IDENTIFICATION</scope>
    <source>
        <strain evidence="10">isolate 1-1 / race 1 (BBBD)</strain>
    </source>
</reference>
<feature type="transmembrane region" description="Helical" evidence="8">
    <location>
        <begin position="12"/>
        <end position="30"/>
    </location>
</feature>
<evidence type="ECO:0000256" key="3">
    <source>
        <dbReference type="ARBA" id="ARBA00022989"/>
    </source>
</evidence>
<dbReference type="STRING" id="630390.A0A180GHV1"/>
<feature type="transmembrane region" description="Helical" evidence="8">
    <location>
        <begin position="253"/>
        <end position="272"/>
    </location>
</feature>
<dbReference type="GO" id="GO:0015174">
    <property type="term" value="F:basic amino acid transmembrane transporter activity"/>
    <property type="evidence" value="ECO:0007669"/>
    <property type="project" value="UniProtKB-ARBA"/>
</dbReference>
<evidence type="ECO:0000313" key="11">
    <source>
        <dbReference type="Proteomes" id="UP000005240"/>
    </source>
</evidence>
<keyword evidence="2 8" id="KW-0812">Transmembrane</keyword>
<reference evidence="9" key="2">
    <citation type="submission" date="2016-05" db="EMBL/GenBank/DDBJ databases">
        <title>Comparative analysis highlights variable genome content of wheat rusts and divergence of the mating loci.</title>
        <authorList>
            <person name="Cuomo C.A."/>
            <person name="Bakkeren G."/>
            <person name="Szabo L."/>
            <person name="Khalil H."/>
            <person name="Joly D."/>
            <person name="Goldberg J."/>
            <person name="Young S."/>
            <person name="Zeng Q."/>
            <person name="Fellers J."/>
        </authorList>
    </citation>
    <scope>NUCLEOTIDE SEQUENCE [LARGE SCALE GENOMIC DNA]</scope>
    <source>
        <strain evidence="9">1-1 BBBD Race 1</strain>
    </source>
</reference>
<reference evidence="10 11" key="3">
    <citation type="journal article" date="2017" name="G3 (Bethesda)">
        <title>Comparative analysis highlights variable genome content of wheat rusts and divergence of the mating loci.</title>
        <authorList>
            <person name="Cuomo C.A."/>
            <person name="Bakkeren G."/>
            <person name="Khalil H.B."/>
            <person name="Panwar V."/>
            <person name="Joly D."/>
            <person name="Linning R."/>
            <person name="Sakthikumar S."/>
            <person name="Song X."/>
            <person name="Adiconis X."/>
            <person name="Fan L."/>
            <person name="Goldberg J.M."/>
            <person name="Levin J.Z."/>
            <person name="Young S."/>
            <person name="Zeng Q."/>
            <person name="Anikster Y."/>
            <person name="Bruce M."/>
            <person name="Wang M."/>
            <person name="Yin C."/>
            <person name="McCallum B."/>
            <person name="Szabo L.J."/>
            <person name="Hulbert S."/>
            <person name="Chen X."/>
            <person name="Fellers J.P."/>
        </authorList>
    </citation>
    <scope>NUCLEOTIDE SEQUENCE</scope>
    <source>
        <strain evidence="10">isolate 1-1 / race 1 (BBBD)</strain>
        <strain evidence="11">Isolate 1-1 / race 1 (BBBD)</strain>
    </source>
</reference>
<dbReference type="Proteomes" id="UP000005240">
    <property type="component" value="Unassembled WGS sequence"/>
</dbReference>
<proteinExistence type="inferred from homology"/>
<feature type="transmembrane region" description="Helical" evidence="8">
    <location>
        <begin position="223"/>
        <end position="241"/>
    </location>
</feature>
<name>A0A180GHV1_PUCT1</name>
<evidence type="ECO:0000256" key="4">
    <source>
        <dbReference type="ARBA" id="ARBA00023136"/>
    </source>
</evidence>
<evidence type="ECO:0000256" key="6">
    <source>
        <dbReference type="ARBA" id="ARBA00050768"/>
    </source>
</evidence>
<evidence type="ECO:0000256" key="7">
    <source>
        <dbReference type="SAM" id="MobiDB-lite"/>
    </source>
</evidence>
<dbReference type="FunFam" id="1.20.1280.290:FF:000012">
    <property type="entry name" value="Vacuolar membrane PQ loop repeat protein"/>
    <property type="match status" value="1"/>
</dbReference>
<evidence type="ECO:0000256" key="1">
    <source>
        <dbReference type="ARBA" id="ARBA00004141"/>
    </source>
</evidence>
<organism evidence="9">
    <name type="scientific">Puccinia triticina (isolate 1-1 / race 1 (BBBD))</name>
    <name type="common">Brown leaf rust fungus</name>
    <dbReference type="NCBI Taxonomy" id="630390"/>
    <lineage>
        <taxon>Eukaryota</taxon>
        <taxon>Fungi</taxon>
        <taxon>Dikarya</taxon>
        <taxon>Basidiomycota</taxon>
        <taxon>Pucciniomycotina</taxon>
        <taxon>Pucciniomycetes</taxon>
        <taxon>Pucciniales</taxon>
        <taxon>Pucciniaceae</taxon>
        <taxon>Puccinia</taxon>
    </lineage>
</organism>
<evidence type="ECO:0000256" key="8">
    <source>
        <dbReference type="SAM" id="Phobius"/>
    </source>
</evidence>
<evidence type="ECO:0000256" key="5">
    <source>
        <dbReference type="ARBA" id="ARBA00038039"/>
    </source>
</evidence>
<dbReference type="SMART" id="SM00679">
    <property type="entry name" value="CTNS"/>
    <property type="match status" value="2"/>
</dbReference>
<feature type="region of interest" description="Disordered" evidence="7">
    <location>
        <begin position="121"/>
        <end position="148"/>
    </location>
</feature>
<keyword evidence="3 8" id="KW-1133">Transmembrane helix</keyword>
<evidence type="ECO:0000313" key="10">
    <source>
        <dbReference type="EnsemblFungi" id="PTTG_11825-t43_1-p1"/>
    </source>
</evidence>
<dbReference type="PANTHER" id="PTHR16201">
    <property type="entry name" value="SEVEN TRANSMEMBRANE PROTEIN 1-RELATED"/>
    <property type="match status" value="1"/>
</dbReference>
<dbReference type="FunFam" id="1.20.1280.290:FF:000009">
    <property type="entry name" value="PQ loop repeat family protein"/>
    <property type="match status" value="1"/>
</dbReference>
<dbReference type="InterPro" id="IPR051415">
    <property type="entry name" value="LAAT-1"/>
</dbReference>
<feature type="region of interest" description="Disordered" evidence="7">
    <location>
        <begin position="193"/>
        <end position="212"/>
    </location>
</feature>
<dbReference type="AlphaFoldDB" id="A0A180GHV1"/>
<sequence>MSFAIESTSSESISSLMGWISFACWLLVYTPQIYENYLYKSGEGVSVSFIVIWMIGDLANLFGAVKQHLLQTMIILSMYYTLCDLVLLLQIFHYRRYHQLKAARNVSLSVGSETGNVGVDHVASEPAEAETSPLLSRHDGSDQPENTKLSSKYLSNRVYRALKYCSQGLPSYFAVYGVILFIGLLGWSISQNPRSDPQDPKTPPPAGGSSDEVTEIWDTTAQIMGWISAFAYLSSRIPQIFKNQVTKCHGLSLLFFLVGITGNLTYVASILTVDRSPEHILINLSWLIGSGGTIFLDLIVLYQFWSYRHERADSSIIPQEDAS</sequence>
<dbReference type="GO" id="GO:0034486">
    <property type="term" value="P:vacuolar transmembrane transport"/>
    <property type="evidence" value="ECO:0007669"/>
    <property type="project" value="UniProtKB-ARBA"/>
</dbReference>
<reference evidence="9" key="1">
    <citation type="submission" date="2009-11" db="EMBL/GenBank/DDBJ databases">
        <authorList>
            <consortium name="The Broad Institute Genome Sequencing Platform"/>
            <person name="Ward D."/>
            <person name="Feldgarden M."/>
            <person name="Earl A."/>
            <person name="Young S.K."/>
            <person name="Zeng Q."/>
            <person name="Koehrsen M."/>
            <person name="Alvarado L."/>
            <person name="Berlin A."/>
            <person name="Bochicchio J."/>
            <person name="Borenstein D."/>
            <person name="Chapman S.B."/>
            <person name="Chen Z."/>
            <person name="Engels R."/>
            <person name="Freedman E."/>
            <person name="Gellesch M."/>
            <person name="Goldberg J."/>
            <person name="Griggs A."/>
            <person name="Gujja S."/>
            <person name="Heilman E."/>
            <person name="Heiman D."/>
            <person name="Hepburn T."/>
            <person name="Howarth C."/>
            <person name="Jen D."/>
            <person name="Larson L."/>
            <person name="Lewis B."/>
            <person name="Mehta T."/>
            <person name="Park D."/>
            <person name="Pearson M."/>
            <person name="Roberts A."/>
            <person name="Saif S."/>
            <person name="Shea T."/>
            <person name="Shenoy N."/>
            <person name="Sisk P."/>
            <person name="Stolte C."/>
            <person name="Sykes S."/>
            <person name="Thomson T."/>
            <person name="Walk T."/>
            <person name="White J."/>
            <person name="Yandava C."/>
            <person name="Izard J."/>
            <person name="Baranova O.V."/>
            <person name="Blanton J.M."/>
            <person name="Tanner A.C."/>
            <person name="Dewhirst F.E."/>
            <person name="Haas B."/>
            <person name="Nusbaum C."/>
            <person name="Birren B."/>
        </authorList>
    </citation>
    <scope>NUCLEOTIDE SEQUENCE [LARGE SCALE GENOMIC DNA]</scope>
    <source>
        <strain evidence="9">1-1 BBBD Race 1</strain>
    </source>
</reference>
<dbReference type="OrthoDB" id="8048523at2759"/>
<dbReference type="InterPro" id="IPR006603">
    <property type="entry name" value="PQ-loop_rpt"/>
</dbReference>
<dbReference type="GO" id="GO:0098852">
    <property type="term" value="C:lytic vacuole membrane"/>
    <property type="evidence" value="ECO:0007669"/>
    <property type="project" value="UniProtKB-ARBA"/>
</dbReference>
<comment type="catalytic activity">
    <reaction evidence="6">
        <text>L-histidine(out) + L-arginine(in) = L-histidine(in) + L-arginine(out)</text>
        <dbReference type="Rhea" id="RHEA:71063"/>
        <dbReference type="ChEBI" id="CHEBI:32682"/>
        <dbReference type="ChEBI" id="CHEBI:57595"/>
    </reaction>
</comment>
<accession>A0A180GHV1</accession>
<dbReference type="EMBL" id="ADAS02000066">
    <property type="protein sequence ID" value="OAV92255.1"/>
    <property type="molecule type" value="Genomic_DNA"/>
</dbReference>
<dbReference type="Pfam" id="PF04193">
    <property type="entry name" value="PQ-loop"/>
    <property type="match status" value="2"/>
</dbReference>
<keyword evidence="4 8" id="KW-0472">Membrane</keyword>
<evidence type="ECO:0000256" key="2">
    <source>
        <dbReference type="ARBA" id="ARBA00022692"/>
    </source>
</evidence>
<comment type="subcellular location">
    <subcellularLocation>
        <location evidence="1">Membrane</location>
        <topology evidence="1">Multi-pass membrane protein</topology>
    </subcellularLocation>
</comment>
<dbReference type="VEuPathDB" id="FungiDB:PTTG_11825"/>
<keyword evidence="11" id="KW-1185">Reference proteome</keyword>
<evidence type="ECO:0000313" key="9">
    <source>
        <dbReference type="EMBL" id="OAV92255.1"/>
    </source>
</evidence>
<gene>
    <name evidence="9" type="ORF">PTTG_11825</name>
</gene>
<feature type="transmembrane region" description="Helical" evidence="8">
    <location>
        <begin position="68"/>
        <end position="92"/>
    </location>
</feature>
<dbReference type="EnsemblFungi" id="PTTG_11825-t43_1">
    <property type="protein sequence ID" value="PTTG_11825-t43_1-p1"/>
    <property type="gene ID" value="PTTG_11825"/>
</dbReference>
<evidence type="ECO:0008006" key="12">
    <source>
        <dbReference type="Google" id="ProtNLM"/>
    </source>
</evidence>
<protein>
    <recommendedName>
        <fullName evidence="12">PQ-loop-domain-containing protein</fullName>
    </recommendedName>
</protein>
<feature type="transmembrane region" description="Helical" evidence="8">
    <location>
        <begin position="284"/>
        <end position="305"/>
    </location>
</feature>
<feature type="transmembrane region" description="Helical" evidence="8">
    <location>
        <begin position="169"/>
        <end position="189"/>
    </location>
</feature>